<keyword evidence="1" id="KW-0812">Transmembrane</keyword>
<protein>
    <submittedName>
        <fullName evidence="2">Uncharacterized protein</fullName>
    </submittedName>
</protein>
<keyword evidence="1" id="KW-0472">Membrane</keyword>
<name>A0A6C0J2X6_9ZZZZ</name>
<keyword evidence="1" id="KW-1133">Transmembrane helix</keyword>
<reference evidence="2" key="1">
    <citation type="journal article" date="2020" name="Nature">
        <title>Giant virus diversity and host interactions through global metagenomics.</title>
        <authorList>
            <person name="Schulz F."/>
            <person name="Roux S."/>
            <person name="Paez-Espino D."/>
            <person name="Jungbluth S."/>
            <person name="Walsh D.A."/>
            <person name="Denef V.J."/>
            <person name="McMahon K.D."/>
            <person name="Konstantinidis K.T."/>
            <person name="Eloe-Fadrosh E.A."/>
            <person name="Kyrpides N.C."/>
            <person name="Woyke T."/>
        </authorList>
    </citation>
    <scope>NUCLEOTIDE SEQUENCE</scope>
    <source>
        <strain evidence="2">GVMAG-M-3300025727-45</strain>
    </source>
</reference>
<feature type="transmembrane region" description="Helical" evidence="1">
    <location>
        <begin position="5"/>
        <end position="24"/>
    </location>
</feature>
<dbReference type="EMBL" id="MN740312">
    <property type="protein sequence ID" value="QHT99682.1"/>
    <property type="molecule type" value="Genomic_DNA"/>
</dbReference>
<sequence>MYGIILLNCYPVYLIFLFCFIYIMDKEIVEKILDCDKKHSLEYKWYCRKLDISSVNDSRLREIFNGIKISSFNYYNDNINAIINNKSLSIVCKICNCGDTALTTKCTDYSIKDLGKHFNKIANSGRGVLMCYDCGSTARAIFLNLIYEYRGVLTEIEKKRIRTLYNPERLLPIDALNEFYSVIKVIKEHCVFILSIGMDDFGHVLVMEKTIDDAGKERYIIYQSALNSYLTMDYIEYKNLALEKSGIKIEEFYRDMNYLIKTFNWTEKENVLFSKWFQFLPTSNVTNVKSFLYAWVSLDKRD</sequence>
<organism evidence="2">
    <name type="scientific">viral metagenome</name>
    <dbReference type="NCBI Taxonomy" id="1070528"/>
    <lineage>
        <taxon>unclassified sequences</taxon>
        <taxon>metagenomes</taxon>
        <taxon>organismal metagenomes</taxon>
    </lineage>
</organism>
<dbReference type="AlphaFoldDB" id="A0A6C0J2X6"/>
<evidence type="ECO:0000256" key="1">
    <source>
        <dbReference type="SAM" id="Phobius"/>
    </source>
</evidence>
<accession>A0A6C0J2X6</accession>
<proteinExistence type="predicted"/>
<evidence type="ECO:0000313" key="2">
    <source>
        <dbReference type="EMBL" id="QHT99682.1"/>
    </source>
</evidence>